<keyword evidence="10" id="KW-0670">Pyruvate</keyword>
<gene>
    <name evidence="12" type="ORF">MILUP08_46201</name>
</gene>
<keyword evidence="9" id="KW-1208">Phospholipid metabolism</keyword>
<evidence type="ECO:0000256" key="11">
    <source>
        <dbReference type="SAM" id="MobiDB-lite"/>
    </source>
</evidence>
<sequence length="450" mass="47128">MLAGGDLASAGRPVPPWRPRRDSRLYPVRSPPDMTQSPAVRTTGRSGPVRIGERAARTLVTELARMNDPKAALLVGASPESAVLAAAIEALLPGDQLTVVPGDSSSAAVLREHVTAQGRWVADRVRVVDSLADAEAAAVVIAGEAFTGTAEETRSGIDGLSKYLTDGGVLSVATTATPGRTTGAATELARQDALYGVGGDLVLRNTPPLRVYRLRFTPASPAAADRLAPAYRPSSVPLTRGMHIDSNGVAAAGITLGLAALARVARPSSKLWLLPALAAAPVAAFFRDPQRDVPEDPNAVVASADGKVLSVQRLHDERFGDGEWLRVAVFLSVLDVHVNRAPVAGKVVDYFVADGGFVNAMKPDAEHNVAAYTVLDTSRGTVVVAQRTGLIARRIVQRAPIGALLAKGERFGLIRFGSRTDVYLPAEAADPLVGPGDKVIGGSTVIARWR</sequence>
<keyword evidence="3" id="KW-0210">Decarboxylase</keyword>
<evidence type="ECO:0000256" key="10">
    <source>
        <dbReference type="ARBA" id="ARBA00023317"/>
    </source>
</evidence>
<reference evidence="13" key="1">
    <citation type="journal article" date="2012" name="J. Bacteriol.">
        <title>Genome Sequence of Micromonospora lupini Lupac 08, Isolated from Root Nodules of Lupinus angustifolius.</title>
        <authorList>
            <person name="Alonso-Vega P."/>
            <person name="Normand P."/>
            <person name="Bacigalupe R."/>
            <person name="Pujic P."/>
            <person name="Lajus A."/>
            <person name="Vallenet D."/>
            <person name="Carro L."/>
            <person name="Coll P."/>
            <person name="Trujillo M.E."/>
        </authorList>
    </citation>
    <scope>NUCLEOTIDE SEQUENCE [LARGE SCALE GENOMIC DNA]</scope>
    <source>
        <strain evidence="13">Lupac 08</strain>
    </source>
</reference>
<dbReference type="EC" id="4.1.1.65" evidence="12"/>
<protein>
    <submittedName>
        <fullName evidence="12">Phosphatidylserine decarboxylase</fullName>
        <ecNumber evidence="12">4.1.1.65</ecNumber>
    </submittedName>
</protein>
<dbReference type="PANTHER" id="PTHR35809">
    <property type="entry name" value="ARCHAETIDYLSERINE DECARBOXYLASE PROENZYME-RELATED"/>
    <property type="match status" value="1"/>
</dbReference>
<name>I0LBV9_9ACTN</name>
<feature type="compositionally biased region" description="Polar residues" evidence="11">
    <location>
        <begin position="33"/>
        <end position="45"/>
    </location>
</feature>
<dbReference type="Pfam" id="PF02666">
    <property type="entry name" value="PS_Dcarbxylase"/>
    <property type="match status" value="1"/>
</dbReference>
<keyword evidence="5" id="KW-0472">Membrane</keyword>
<keyword evidence="8 12" id="KW-0456">Lyase</keyword>
<dbReference type="Proteomes" id="UP000003448">
    <property type="component" value="Unassembled WGS sequence"/>
</dbReference>
<evidence type="ECO:0000256" key="1">
    <source>
        <dbReference type="ARBA" id="ARBA00022475"/>
    </source>
</evidence>
<dbReference type="GO" id="GO:0004609">
    <property type="term" value="F:phosphatidylserine decarboxylase activity"/>
    <property type="evidence" value="ECO:0007669"/>
    <property type="project" value="UniProtKB-EC"/>
</dbReference>
<evidence type="ECO:0000313" key="12">
    <source>
        <dbReference type="EMBL" id="CCH21306.1"/>
    </source>
</evidence>
<dbReference type="STRING" id="1150864.MILUP08_46201"/>
<keyword evidence="2" id="KW-0444">Lipid biosynthesis</keyword>
<dbReference type="PANTHER" id="PTHR35809:SF1">
    <property type="entry name" value="ARCHAETIDYLSERINE DECARBOXYLASE PROENZYME-RELATED"/>
    <property type="match status" value="1"/>
</dbReference>
<evidence type="ECO:0000256" key="8">
    <source>
        <dbReference type="ARBA" id="ARBA00023239"/>
    </source>
</evidence>
<proteinExistence type="predicted"/>
<dbReference type="eggNOG" id="COG0688">
    <property type="taxonomic scope" value="Bacteria"/>
</dbReference>
<keyword evidence="4" id="KW-0443">Lipid metabolism</keyword>
<evidence type="ECO:0000256" key="3">
    <source>
        <dbReference type="ARBA" id="ARBA00022793"/>
    </source>
</evidence>
<evidence type="ECO:0000256" key="7">
    <source>
        <dbReference type="ARBA" id="ARBA00023209"/>
    </source>
</evidence>
<keyword evidence="7" id="KW-0594">Phospholipid biosynthesis</keyword>
<dbReference type="InterPro" id="IPR033175">
    <property type="entry name" value="PSD-A"/>
</dbReference>
<evidence type="ECO:0000256" key="4">
    <source>
        <dbReference type="ARBA" id="ARBA00023098"/>
    </source>
</evidence>
<evidence type="ECO:0000256" key="6">
    <source>
        <dbReference type="ARBA" id="ARBA00023145"/>
    </source>
</evidence>
<evidence type="ECO:0000256" key="2">
    <source>
        <dbReference type="ARBA" id="ARBA00022516"/>
    </source>
</evidence>
<comment type="caution">
    <text evidence="12">The sequence shown here is derived from an EMBL/GenBank/DDBJ whole genome shotgun (WGS) entry which is preliminary data.</text>
</comment>
<keyword evidence="13" id="KW-1185">Reference proteome</keyword>
<evidence type="ECO:0000256" key="9">
    <source>
        <dbReference type="ARBA" id="ARBA00023264"/>
    </source>
</evidence>
<evidence type="ECO:0000313" key="13">
    <source>
        <dbReference type="Proteomes" id="UP000003448"/>
    </source>
</evidence>
<dbReference type="AlphaFoldDB" id="I0LBV9"/>
<dbReference type="GO" id="GO:0008654">
    <property type="term" value="P:phospholipid biosynthetic process"/>
    <property type="evidence" value="ECO:0007669"/>
    <property type="project" value="UniProtKB-KW"/>
</dbReference>
<organism evidence="12 13">
    <name type="scientific">Micromonospora lupini str. Lupac 08</name>
    <dbReference type="NCBI Taxonomy" id="1150864"/>
    <lineage>
        <taxon>Bacteria</taxon>
        <taxon>Bacillati</taxon>
        <taxon>Actinomycetota</taxon>
        <taxon>Actinomycetes</taxon>
        <taxon>Micromonosporales</taxon>
        <taxon>Micromonosporaceae</taxon>
        <taxon>Micromonospora</taxon>
    </lineage>
</organism>
<dbReference type="EMBL" id="CAIE01000040">
    <property type="protein sequence ID" value="CCH21306.1"/>
    <property type="molecule type" value="Genomic_DNA"/>
</dbReference>
<evidence type="ECO:0000256" key="5">
    <source>
        <dbReference type="ARBA" id="ARBA00023136"/>
    </source>
</evidence>
<accession>I0LBV9</accession>
<dbReference type="InterPro" id="IPR003817">
    <property type="entry name" value="PS_Dcarbxylase"/>
</dbReference>
<keyword evidence="1" id="KW-1003">Cell membrane</keyword>
<feature type="region of interest" description="Disordered" evidence="11">
    <location>
        <begin position="1"/>
        <end position="47"/>
    </location>
</feature>
<keyword evidence="6" id="KW-0865">Zymogen</keyword>